<evidence type="ECO:0000313" key="2">
    <source>
        <dbReference type="Proteomes" id="UP000494163"/>
    </source>
</evidence>
<dbReference type="Proteomes" id="UP000494163">
    <property type="component" value="Chromosome 2L"/>
</dbReference>
<accession>A0A0M5IYM3</accession>
<evidence type="ECO:0000313" key="1">
    <source>
        <dbReference type="EMBL" id="ALC39686.1"/>
    </source>
</evidence>
<feature type="non-terminal residue" evidence="1">
    <location>
        <position position="377"/>
    </location>
</feature>
<protein>
    <submittedName>
        <fullName evidence="1">Maker516</fullName>
    </submittedName>
</protein>
<dbReference type="EMBL" id="CP012523">
    <property type="protein sequence ID" value="ALC39686.1"/>
    <property type="molecule type" value="Genomic_DNA"/>
</dbReference>
<name>A0A0M5IYM3_DROBS</name>
<keyword evidence="2" id="KW-1185">Reference proteome</keyword>
<organism evidence="1 2">
    <name type="scientific">Drosophila busckii</name>
    <name type="common">Fruit fly</name>
    <dbReference type="NCBI Taxonomy" id="30019"/>
    <lineage>
        <taxon>Eukaryota</taxon>
        <taxon>Metazoa</taxon>
        <taxon>Ecdysozoa</taxon>
        <taxon>Arthropoda</taxon>
        <taxon>Hexapoda</taxon>
        <taxon>Insecta</taxon>
        <taxon>Pterygota</taxon>
        <taxon>Neoptera</taxon>
        <taxon>Endopterygota</taxon>
        <taxon>Diptera</taxon>
        <taxon>Brachycera</taxon>
        <taxon>Muscomorpha</taxon>
        <taxon>Ephydroidea</taxon>
        <taxon>Drosophilidae</taxon>
        <taxon>Drosophila</taxon>
    </lineage>
</organism>
<reference evidence="1 2" key="1">
    <citation type="submission" date="2015-08" db="EMBL/GenBank/DDBJ databases">
        <title>Ancestral chromatin configuration constrains chromatin evolution on differentiating sex chromosomes in Drosophila.</title>
        <authorList>
            <person name="Zhou Q."/>
            <person name="Bachtrog D."/>
        </authorList>
    </citation>
    <scope>NUCLEOTIDE SEQUENCE [LARGE SCALE GENOMIC DNA]</scope>
    <source>
        <tissue evidence="1">Whole larvae</tissue>
    </source>
</reference>
<dbReference type="AlphaFoldDB" id="A0A0M5IYM3"/>
<sequence length="377" mass="43956">MVCIEKQRNAPIKGAMCFQNRIASIAPSPAQCNLSSDKINFQTIFTQRIFRNSCAHYDGMERKQQLSAEIETFKLLPDTVLTEVHTAKNNRESPKSFELFNRYKVNKLLNSEHVQQTFKSNILIARKYKALGFSSSKSRVCKDKDDVRGIKNKRKLNVQFILLMNNRPKPKSECDVFKRLNKYAAKEELKQVPYIASNMHYRKLKLRKRLMLMLPKIHANTKIMPKHKQLQLTPNQSLTGFTLDCEKLLSSALRELQVDMLQLPKGLIMLLQEFVRYVLCQMIMPTLPSNASLLTSMPDSTTEVQCIALEQQLAKVQFAQKLSKPRFGKRIVLDLQILRWQLQPVLELKRDLQTNQVQVIKRVMFQFFVWFFLIILF</sequence>
<proteinExistence type="predicted"/>
<gene>
    <name evidence="1" type="ORF">Dbus_chr2Lg1771</name>
</gene>